<keyword evidence="4" id="KW-1185">Reference proteome</keyword>
<organism evidence="3 4">
    <name type="scientific">Halobaculum lipolyticum</name>
    <dbReference type="NCBI Taxonomy" id="3032001"/>
    <lineage>
        <taxon>Archaea</taxon>
        <taxon>Methanobacteriati</taxon>
        <taxon>Methanobacteriota</taxon>
        <taxon>Stenosarchaea group</taxon>
        <taxon>Halobacteria</taxon>
        <taxon>Halobacteriales</taxon>
        <taxon>Haloferacaceae</taxon>
        <taxon>Halobaculum</taxon>
    </lineage>
</organism>
<feature type="compositionally biased region" description="Acidic residues" evidence="1">
    <location>
        <begin position="394"/>
        <end position="408"/>
    </location>
</feature>
<comment type="caution">
    <text evidence="3">The sequence shown here is derived from an EMBL/GenBank/DDBJ whole genome shotgun (WGS) entry which is preliminary data.</text>
</comment>
<evidence type="ECO:0000256" key="1">
    <source>
        <dbReference type="SAM" id="MobiDB-lite"/>
    </source>
</evidence>
<feature type="region of interest" description="Disordered" evidence="1">
    <location>
        <begin position="227"/>
        <end position="450"/>
    </location>
</feature>
<dbReference type="PANTHER" id="PTHR43384:SF10">
    <property type="entry name" value="ATPASE INVOLVED IN CHROMOSOME PARTITIONING, PARA_MIND FAMILY"/>
    <property type="match status" value="1"/>
</dbReference>
<dbReference type="AlphaFoldDB" id="A0ABD5WFB9"/>
<feature type="compositionally biased region" description="Acidic residues" evidence="1">
    <location>
        <begin position="349"/>
        <end position="371"/>
    </location>
</feature>
<dbReference type="RefSeq" id="WP_390210147.1">
    <property type="nucleotide sequence ID" value="NZ_JBHTAH010000004.1"/>
</dbReference>
<dbReference type="EMBL" id="JBHTAH010000004">
    <property type="protein sequence ID" value="MFC7069188.1"/>
    <property type="molecule type" value="Genomic_DNA"/>
</dbReference>
<sequence>MPTIYAVASVKGGVGKTTTAANLAATLAAAGYDTVAVDADLGSASLGPSLGVEPGEATLHDVLAGDAEPAEALREGPHGLAVLPGGGTLEHFRKADPGEIGGVLEAITAADYVIVDTGAGLTHQTALPLSVADGVLLVSTPTRDGLANTRKTQDLTEKLGGTVVGLALNEADGDEDTGDIDVPVLGSIPDDPLVAEAQAAGSPLSAFAADSDAAAAYRSLASSLTGEPIRPAVTPDRGEAVPDDPEYAAAAGDADTEADAADVADGADTEADAADVADGADGDTAVDPDEPAAAVDPDEPAAAVDLPEVEADAADEVATADDEVATADDEVATADATSVERDAAAAADPETDDAVILDDGADADADGEDEAAAAARGTVLADDEYDEYRGEAPTVEDAESGESAEIGEDVIPFAQQSKERTEQAKREQTDDDDEPEESDDDGGFLGRLFR</sequence>
<evidence type="ECO:0000259" key="2">
    <source>
        <dbReference type="Pfam" id="PF01656"/>
    </source>
</evidence>
<feature type="compositionally biased region" description="Basic and acidic residues" evidence="1">
    <location>
        <begin position="417"/>
        <end position="428"/>
    </location>
</feature>
<dbReference type="InterPro" id="IPR002586">
    <property type="entry name" value="CobQ/CobB/MinD/ParA_Nub-bd_dom"/>
</dbReference>
<evidence type="ECO:0000313" key="4">
    <source>
        <dbReference type="Proteomes" id="UP001596461"/>
    </source>
</evidence>
<protein>
    <submittedName>
        <fullName evidence="3">MinD/ParA family protein</fullName>
    </submittedName>
</protein>
<name>A0ABD5WFB9_9EURY</name>
<accession>A0ABD5WFB9</accession>
<dbReference type="InterPro" id="IPR050625">
    <property type="entry name" value="ParA/MinD_ATPase"/>
</dbReference>
<gene>
    <name evidence="3" type="ORF">ACFQL9_05990</name>
</gene>
<dbReference type="PANTHER" id="PTHR43384">
    <property type="entry name" value="SEPTUM SITE-DETERMINING PROTEIN MIND HOMOLOG, CHLOROPLASTIC-RELATED"/>
    <property type="match status" value="1"/>
</dbReference>
<proteinExistence type="predicted"/>
<dbReference type="Proteomes" id="UP001596461">
    <property type="component" value="Unassembled WGS sequence"/>
</dbReference>
<feature type="compositionally biased region" description="Acidic residues" evidence="1">
    <location>
        <begin position="254"/>
        <end position="290"/>
    </location>
</feature>
<feature type="compositionally biased region" description="Low complexity" evidence="1">
    <location>
        <begin position="291"/>
        <end position="306"/>
    </location>
</feature>
<evidence type="ECO:0000313" key="3">
    <source>
        <dbReference type="EMBL" id="MFC7069188.1"/>
    </source>
</evidence>
<feature type="compositionally biased region" description="Acidic residues" evidence="1">
    <location>
        <begin position="307"/>
        <end position="332"/>
    </location>
</feature>
<dbReference type="SUPFAM" id="SSF52540">
    <property type="entry name" value="P-loop containing nucleoside triphosphate hydrolases"/>
    <property type="match status" value="1"/>
</dbReference>
<dbReference type="InterPro" id="IPR027417">
    <property type="entry name" value="P-loop_NTPase"/>
</dbReference>
<feature type="compositionally biased region" description="Acidic residues" evidence="1">
    <location>
        <begin position="429"/>
        <end position="442"/>
    </location>
</feature>
<feature type="domain" description="CobQ/CobB/MinD/ParA nucleotide binding" evidence="2">
    <location>
        <begin position="6"/>
        <end position="203"/>
    </location>
</feature>
<dbReference type="Pfam" id="PF01656">
    <property type="entry name" value="CbiA"/>
    <property type="match status" value="1"/>
</dbReference>
<reference evidence="3 4" key="1">
    <citation type="journal article" date="2019" name="Int. J. Syst. Evol. Microbiol.">
        <title>The Global Catalogue of Microorganisms (GCM) 10K type strain sequencing project: providing services to taxonomists for standard genome sequencing and annotation.</title>
        <authorList>
            <consortium name="The Broad Institute Genomics Platform"/>
            <consortium name="The Broad Institute Genome Sequencing Center for Infectious Disease"/>
            <person name="Wu L."/>
            <person name="Ma J."/>
        </authorList>
    </citation>
    <scope>NUCLEOTIDE SEQUENCE [LARGE SCALE GENOMIC DNA]</scope>
    <source>
        <strain evidence="3 4">DT31</strain>
    </source>
</reference>
<dbReference type="Gene3D" id="3.40.50.300">
    <property type="entry name" value="P-loop containing nucleotide triphosphate hydrolases"/>
    <property type="match status" value="1"/>
</dbReference>